<dbReference type="OrthoDB" id="118190at2"/>
<reference evidence="2 3" key="1">
    <citation type="submission" date="2019-03" db="EMBL/GenBank/DDBJ databases">
        <title>Arenimonas daejeonensis sp. nov., isolated from compost.</title>
        <authorList>
            <person name="Jeon C.O."/>
        </authorList>
    </citation>
    <scope>NUCLEOTIDE SEQUENCE [LARGE SCALE GENOMIC DNA]</scope>
    <source>
        <strain evidence="2 3">R29</strain>
    </source>
</reference>
<evidence type="ECO:0008006" key="4">
    <source>
        <dbReference type="Google" id="ProtNLM"/>
    </source>
</evidence>
<sequence>MTRATTRLFLFTALLAGSLDLAYACLIAPFRGYSATTVLQAIASGVLGPDAFSGGADVMALGVMLHFMIIGLMAMPPWLAMAAWPRLAGLVVPLGLGYGALLYVVMNHLVVPLSAAPLRPNTQWSRILPELLVHMVLVGLVLALGARRASLARRSRGS</sequence>
<keyword evidence="1" id="KW-0812">Transmembrane</keyword>
<accession>A0A5C4RVF7</accession>
<gene>
    <name evidence="2" type="ORF">E1B00_02345</name>
</gene>
<feature type="transmembrane region" description="Helical" evidence="1">
    <location>
        <begin position="126"/>
        <end position="146"/>
    </location>
</feature>
<feature type="transmembrane region" description="Helical" evidence="1">
    <location>
        <begin position="58"/>
        <end position="80"/>
    </location>
</feature>
<dbReference type="AlphaFoldDB" id="A0A5C4RVF7"/>
<dbReference type="RefSeq" id="WP_139445226.1">
    <property type="nucleotide sequence ID" value="NZ_SMDR01000001.1"/>
</dbReference>
<protein>
    <recommendedName>
        <fullName evidence="4">DUF1440 domain-containing protein</fullName>
    </recommendedName>
</protein>
<proteinExistence type="predicted"/>
<keyword evidence="3" id="KW-1185">Reference proteome</keyword>
<dbReference type="Proteomes" id="UP000305760">
    <property type="component" value="Unassembled WGS sequence"/>
</dbReference>
<keyword evidence="1" id="KW-0472">Membrane</keyword>
<name>A0A5C4RVF7_9GAMM</name>
<comment type="caution">
    <text evidence="2">The sequence shown here is derived from an EMBL/GenBank/DDBJ whole genome shotgun (WGS) entry which is preliminary data.</text>
</comment>
<evidence type="ECO:0000313" key="2">
    <source>
        <dbReference type="EMBL" id="TNJ34647.1"/>
    </source>
</evidence>
<dbReference type="EMBL" id="SMDR01000001">
    <property type="protein sequence ID" value="TNJ34647.1"/>
    <property type="molecule type" value="Genomic_DNA"/>
</dbReference>
<evidence type="ECO:0000256" key="1">
    <source>
        <dbReference type="SAM" id="Phobius"/>
    </source>
</evidence>
<keyword evidence="1" id="KW-1133">Transmembrane helix</keyword>
<feature type="transmembrane region" description="Helical" evidence="1">
    <location>
        <begin position="87"/>
        <end position="106"/>
    </location>
</feature>
<evidence type="ECO:0000313" key="3">
    <source>
        <dbReference type="Proteomes" id="UP000305760"/>
    </source>
</evidence>
<organism evidence="2 3">
    <name type="scientific">Arenimonas terrae</name>
    <dbReference type="NCBI Taxonomy" id="2546226"/>
    <lineage>
        <taxon>Bacteria</taxon>
        <taxon>Pseudomonadati</taxon>
        <taxon>Pseudomonadota</taxon>
        <taxon>Gammaproteobacteria</taxon>
        <taxon>Lysobacterales</taxon>
        <taxon>Lysobacteraceae</taxon>
        <taxon>Arenimonas</taxon>
    </lineage>
</organism>